<feature type="domain" description="Enoyl reductase (ER)" evidence="2">
    <location>
        <begin position="23"/>
        <end position="349"/>
    </location>
</feature>
<keyword evidence="4" id="KW-1185">Reference proteome</keyword>
<keyword evidence="1" id="KW-0560">Oxidoreductase</keyword>
<reference evidence="3" key="1">
    <citation type="journal article" date="2020" name="Stud. Mycol.">
        <title>101 Dothideomycetes genomes: a test case for predicting lifestyles and emergence of pathogens.</title>
        <authorList>
            <person name="Haridas S."/>
            <person name="Albert R."/>
            <person name="Binder M."/>
            <person name="Bloem J."/>
            <person name="Labutti K."/>
            <person name="Salamov A."/>
            <person name="Andreopoulos B."/>
            <person name="Baker S."/>
            <person name="Barry K."/>
            <person name="Bills G."/>
            <person name="Bluhm B."/>
            <person name="Cannon C."/>
            <person name="Castanera R."/>
            <person name="Culley D."/>
            <person name="Daum C."/>
            <person name="Ezra D."/>
            <person name="Gonzalez J."/>
            <person name="Henrissat B."/>
            <person name="Kuo A."/>
            <person name="Liang C."/>
            <person name="Lipzen A."/>
            <person name="Lutzoni F."/>
            <person name="Magnuson J."/>
            <person name="Mondo S."/>
            <person name="Nolan M."/>
            <person name="Ohm R."/>
            <person name="Pangilinan J."/>
            <person name="Park H.-J."/>
            <person name="Ramirez L."/>
            <person name="Alfaro M."/>
            <person name="Sun H."/>
            <person name="Tritt A."/>
            <person name="Yoshinaga Y."/>
            <person name="Zwiers L.-H."/>
            <person name="Turgeon B."/>
            <person name="Goodwin S."/>
            <person name="Spatafora J."/>
            <person name="Crous P."/>
            <person name="Grigoriev I."/>
        </authorList>
    </citation>
    <scope>NUCLEOTIDE SEQUENCE</scope>
    <source>
        <strain evidence="3">CBS 627.86</strain>
    </source>
</reference>
<dbReference type="Pfam" id="PF00107">
    <property type="entry name" value="ADH_zinc_N"/>
    <property type="match status" value="1"/>
</dbReference>
<name>A0A6A5YLT0_9PLEO</name>
<dbReference type="GO" id="GO:0016628">
    <property type="term" value="F:oxidoreductase activity, acting on the CH-CH group of donors, NAD or NADP as acceptor"/>
    <property type="evidence" value="ECO:0007669"/>
    <property type="project" value="InterPro"/>
</dbReference>
<dbReference type="OrthoDB" id="809632at2759"/>
<dbReference type="SUPFAM" id="SSF50129">
    <property type="entry name" value="GroES-like"/>
    <property type="match status" value="1"/>
</dbReference>
<dbReference type="CDD" id="cd05288">
    <property type="entry name" value="PGDH"/>
    <property type="match status" value="1"/>
</dbReference>
<dbReference type="Proteomes" id="UP000799770">
    <property type="component" value="Unassembled WGS sequence"/>
</dbReference>
<dbReference type="Gene3D" id="3.40.50.720">
    <property type="entry name" value="NAD(P)-binding Rossmann-like Domain"/>
    <property type="match status" value="1"/>
</dbReference>
<accession>A0A6A5YLT0</accession>
<organism evidence="3 4">
    <name type="scientific">Lophiotrema nucula</name>
    <dbReference type="NCBI Taxonomy" id="690887"/>
    <lineage>
        <taxon>Eukaryota</taxon>
        <taxon>Fungi</taxon>
        <taxon>Dikarya</taxon>
        <taxon>Ascomycota</taxon>
        <taxon>Pezizomycotina</taxon>
        <taxon>Dothideomycetes</taxon>
        <taxon>Pleosporomycetidae</taxon>
        <taxon>Pleosporales</taxon>
        <taxon>Lophiotremataceae</taxon>
        <taxon>Lophiotrema</taxon>
    </lineage>
</organism>
<evidence type="ECO:0000259" key="2">
    <source>
        <dbReference type="SMART" id="SM00829"/>
    </source>
</evidence>
<evidence type="ECO:0000256" key="1">
    <source>
        <dbReference type="ARBA" id="ARBA00023002"/>
    </source>
</evidence>
<dbReference type="SUPFAM" id="SSF51735">
    <property type="entry name" value="NAD(P)-binding Rossmann-fold domains"/>
    <property type="match status" value="1"/>
</dbReference>
<gene>
    <name evidence="3" type="ORF">BDV96DRAFT_306705</name>
</gene>
<dbReference type="Gene3D" id="3.90.180.10">
    <property type="entry name" value="Medium-chain alcohol dehydrogenases, catalytic domain"/>
    <property type="match status" value="1"/>
</dbReference>
<dbReference type="Pfam" id="PF16884">
    <property type="entry name" value="ADH_N_2"/>
    <property type="match status" value="1"/>
</dbReference>
<dbReference type="InterPro" id="IPR036291">
    <property type="entry name" value="NAD(P)-bd_dom_sf"/>
</dbReference>
<dbReference type="SMART" id="SM00829">
    <property type="entry name" value="PKS_ER"/>
    <property type="match status" value="1"/>
</dbReference>
<dbReference type="PANTHER" id="PTHR43205:SF19">
    <property type="entry name" value="ENOYL REDUCTASE (ER) DOMAIN-CONTAINING PROTEIN"/>
    <property type="match status" value="1"/>
</dbReference>
<sequence length="353" mass="38122">MPGQQTRRWILANPPKADAVLEGSNSTFKLETINLPALSDNQVLVKVQYMSNDPAQRGWIQHDVDPARLYTEPVKKGEVMRAFGIGEVIESTAENFKKGQLVMGTTGWTEYAVLNAKEARPIQPDESAGIRATHFIGALGGPGLTAYYGLIDIVRTTAEDTVVVSGAAGATGSMVVQIAKHIIGCKKVIGIAGGEKKCRWVESLGADICVDYKAPDFKEQLNKATEGFVEVYFDNVGGEILDLMLSRVKRFGRIAACGAVATYNSMGESGIKNWFEIIINRIEVRGLIVTDAVVSGKTGPMLQKMLAAIKEGKIKIGPESETVVPTKFEDVVKTWTLLFSGGNQGKLVTEITG</sequence>
<dbReference type="InterPro" id="IPR041694">
    <property type="entry name" value="ADH_N_2"/>
</dbReference>
<evidence type="ECO:0000313" key="4">
    <source>
        <dbReference type="Proteomes" id="UP000799770"/>
    </source>
</evidence>
<dbReference type="InterPro" id="IPR011032">
    <property type="entry name" value="GroES-like_sf"/>
</dbReference>
<proteinExistence type="predicted"/>
<dbReference type="AlphaFoldDB" id="A0A6A5YLT0"/>
<dbReference type="InterPro" id="IPR020843">
    <property type="entry name" value="ER"/>
</dbReference>
<dbReference type="InterPro" id="IPR045010">
    <property type="entry name" value="MDR_fam"/>
</dbReference>
<dbReference type="FunFam" id="3.40.50.720:FF:000121">
    <property type="entry name" value="Prostaglandin reductase 2"/>
    <property type="match status" value="1"/>
</dbReference>
<dbReference type="EMBL" id="ML977356">
    <property type="protein sequence ID" value="KAF2107171.1"/>
    <property type="molecule type" value="Genomic_DNA"/>
</dbReference>
<dbReference type="PANTHER" id="PTHR43205">
    <property type="entry name" value="PROSTAGLANDIN REDUCTASE"/>
    <property type="match status" value="1"/>
</dbReference>
<evidence type="ECO:0000313" key="3">
    <source>
        <dbReference type="EMBL" id="KAF2107171.1"/>
    </source>
</evidence>
<dbReference type="InterPro" id="IPR013149">
    <property type="entry name" value="ADH-like_C"/>
</dbReference>
<protein>
    <recommendedName>
        <fullName evidence="2">Enoyl reductase (ER) domain-containing protein</fullName>
    </recommendedName>
</protein>